<protein>
    <submittedName>
        <fullName evidence="2">Uncharacterized protein</fullName>
    </submittedName>
</protein>
<keyword evidence="1" id="KW-0175">Coiled coil</keyword>
<sequence>MPSSSSAVQCGELEVEIYKLRRQVERARNVDQRHSHNDNVIASELQALRDEVAKLEGEYDDVAADDMKIQAELGILNRNLQEQISARDQHSIDIDALQSEADRYEMETLRQTAEMEQLKFYQQEMDAMVQKLRMNVQYSVLEKEQDEIRVRKLRERVEVVKEEIHSQNELQNVMLKPQLDVILREKNEMKFKAQTLSFTNDELQEEMEQLGGWGAQDNFAMIFGTRMKKGSTHSLSIHSAAGSLTGVARSVVDQMVKKRVDRASGTVASFDDRDTCTTVDELEQPHQDDDQYLNGVPKVVRVDTDDRLGVVS</sequence>
<name>A0A7S2IGG0_9STRA</name>
<dbReference type="EMBL" id="HBGV01019505">
    <property type="protein sequence ID" value="CAD9518713.1"/>
    <property type="molecule type" value="Transcribed_RNA"/>
</dbReference>
<accession>A0A7S2IGG0</accession>
<evidence type="ECO:0000313" key="2">
    <source>
        <dbReference type="EMBL" id="CAD9518713.1"/>
    </source>
</evidence>
<evidence type="ECO:0000256" key="1">
    <source>
        <dbReference type="SAM" id="Coils"/>
    </source>
</evidence>
<dbReference type="AlphaFoldDB" id="A0A7S2IGG0"/>
<reference evidence="2" key="1">
    <citation type="submission" date="2021-01" db="EMBL/GenBank/DDBJ databases">
        <authorList>
            <person name="Corre E."/>
            <person name="Pelletier E."/>
            <person name="Niang G."/>
            <person name="Scheremetjew M."/>
            <person name="Finn R."/>
            <person name="Kale V."/>
            <person name="Holt S."/>
            <person name="Cochrane G."/>
            <person name="Meng A."/>
            <person name="Brown T."/>
            <person name="Cohen L."/>
        </authorList>
    </citation>
    <scope>NUCLEOTIDE SEQUENCE</scope>
    <source>
        <strain evidence="2">CCMP826</strain>
    </source>
</reference>
<feature type="coiled-coil region" evidence="1">
    <location>
        <begin position="10"/>
        <end position="114"/>
    </location>
</feature>
<feature type="coiled-coil region" evidence="1">
    <location>
        <begin position="143"/>
        <end position="170"/>
    </location>
</feature>
<gene>
    <name evidence="2" type="ORF">HTAM1171_LOCUS12119</name>
</gene>
<proteinExistence type="predicted"/>
<organism evidence="2">
    <name type="scientific">Helicotheca tamesis</name>
    <dbReference type="NCBI Taxonomy" id="374047"/>
    <lineage>
        <taxon>Eukaryota</taxon>
        <taxon>Sar</taxon>
        <taxon>Stramenopiles</taxon>
        <taxon>Ochrophyta</taxon>
        <taxon>Bacillariophyta</taxon>
        <taxon>Mediophyceae</taxon>
        <taxon>Lithodesmiophycidae</taxon>
        <taxon>Lithodesmiales</taxon>
        <taxon>Lithodesmiaceae</taxon>
        <taxon>Helicotheca</taxon>
    </lineage>
</organism>